<name>A0ABS2SQF6_9BACI</name>
<dbReference type="InterPro" id="IPR050563">
    <property type="entry name" value="4-hydroxybenzoyl-CoA_TE"/>
</dbReference>
<reference evidence="3" key="1">
    <citation type="submission" date="2021-01" db="EMBL/GenBank/DDBJ databases">
        <title>Genomic Encyclopedia of Type Strains, Phase IV (KMG-IV): sequencing the most valuable type-strain genomes for metagenomic binning, comparative biology and taxonomic classification.</title>
        <authorList>
            <person name="Goeker M."/>
        </authorList>
    </citation>
    <scope>NUCLEOTIDE SEQUENCE</scope>
    <source>
        <strain evidence="3">DSM 21943</strain>
    </source>
</reference>
<protein>
    <submittedName>
        <fullName evidence="3">Acyl-CoA thioester hydrolase</fullName>
        <ecNumber evidence="3">3.1.2.-</ecNumber>
    </submittedName>
</protein>
<keyword evidence="4" id="KW-1185">Reference proteome</keyword>
<evidence type="ECO:0000313" key="3">
    <source>
        <dbReference type="EMBL" id="MBM7837772.1"/>
    </source>
</evidence>
<dbReference type="SUPFAM" id="SSF54637">
    <property type="entry name" value="Thioesterase/thiol ester dehydrase-isomerase"/>
    <property type="match status" value="1"/>
</dbReference>
<dbReference type="EC" id="3.1.2.-" evidence="3"/>
<gene>
    <name evidence="3" type="ORF">JOC54_001003</name>
</gene>
<dbReference type="NCBIfam" id="TIGR00051">
    <property type="entry name" value="YbgC/FadM family acyl-CoA thioesterase"/>
    <property type="match status" value="1"/>
</dbReference>
<dbReference type="CDD" id="cd00586">
    <property type="entry name" value="4HBT"/>
    <property type="match status" value="1"/>
</dbReference>
<dbReference type="Pfam" id="PF13279">
    <property type="entry name" value="4HBT_2"/>
    <property type="match status" value="1"/>
</dbReference>
<evidence type="ECO:0000256" key="2">
    <source>
        <dbReference type="ARBA" id="ARBA00022801"/>
    </source>
</evidence>
<comment type="caution">
    <text evidence="3">The sequence shown here is derived from an EMBL/GenBank/DDBJ whole genome shotgun (WGS) entry which is preliminary data.</text>
</comment>
<evidence type="ECO:0000256" key="1">
    <source>
        <dbReference type="ARBA" id="ARBA00005953"/>
    </source>
</evidence>
<accession>A0ABS2SQF6</accession>
<evidence type="ECO:0000313" key="4">
    <source>
        <dbReference type="Proteomes" id="UP001179280"/>
    </source>
</evidence>
<dbReference type="InterPro" id="IPR029069">
    <property type="entry name" value="HotDog_dom_sf"/>
</dbReference>
<dbReference type="PIRSF" id="PIRSF003230">
    <property type="entry name" value="YbgC"/>
    <property type="match status" value="1"/>
</dbReference>
<dbReference type="Gene3D" id="3.10.129.10">
    <property type="entry name" value="Hotdog Thioesterase"/>
    <property type="match status" value="1"/>
</dbReference>
<dbReference type="Proteomes" id="UP001179280">
    <property type="component" value="Unassembled WGS sequence"/>
</dbReference>
<comment type="similarity">
    <text evidence="1">Belongs to the 4-hydroxybenzoyl-CoA thioesterase family.</text>
</comment>
<proteinExistence type="inferred from homology"/>
<sequence>MPKKTTIEAKPQYADTDMMGVVYHANYLKYFELGRTAFIEAAGYSYVQMEEEGYFAPVYDAYAKYKQPLKYGDVATIVTWLTLNDGVKTIYTYEIRNQNDEVCVTGYTTHVIVKKDTFRPVPFKRAFPEWFKTYQALMDQD</sequence>
<organism evidence="3 4">
    <name type="scientific">Shouchella xiaoxiensis</name>
    <dbReference type="NCBI Taxonomy" id="766895"/>
    <lineage>
        <taxon>Bacteria</taxon>
        <taxon>Bacillati</taxon>
        <taxon>Bacillota</taxon>
        <taxon>Bacilli</taxon>
        <taxon>Bacillales</taxon>
        <taxon>Bacillaceae</taxon>
        <taxon>Shouchella</taxon>
    </lineage>
</organism>
<dbReference type="RefSeq" id="WP_275582682.1">
    <property type="nucleotide sequence ID" value="NZ_JAFBCV010000002.1"/>
</dbReference>
<keyword evidence="2 3" id="KW-0378">Hydrolase</keyword>
<dbReference type="EMBL" id="JAFBCV010000002">
    <property type="protein sequence ID" value="MBM7837772.1"/>
    <property type="molecule type" value="Genomic_DNA"/>
</dbReference>
<dbReference type="PANTHER" id="PTHR31793:SF27">
    <property type="entry name" value="NOVEL THIOESTERASE SUPERFAMILY DOMAIN AND SAPOSIN A-TYPE DOMAIN CONTAINING PROTEIN (0610012H03RIK)"/>
    <property type="match status" value="1"/>
</dbReference>
<dbReference type="GO" id="GO:0016787">
    <property type="term" value="F:hydrolase activity"/>
    <property type="evidence" value="ECO:0007669"/>
    <property type="project" value="UniProtKB-KW"/>
</dbReference>
<dbReference type="InterPro" id="IPR006684">
    <property type="entry name" value="YbgC/YbaW"/>
</dbReference>
<dbReference type="PANTHER" id="PTHR31793">
    <property type="entry name" value="4-HYDROXYBENZOYL-COA THIOESTERASE FAMILY MEMBER"/>
    <property type="match status" value="1"/>
</dbReference>